<dbReference type="InterPro" id="IPR019734">
    <property type="entry name" value="TPR_rpt"/>
</dbReference>
<feature type="repeat" description="TPR" evidence="7">
    <location>
        <begin position="156"/>
        <end position="189"/>
    </location>
</feature>
<dbReference type="InterPro" id="IPR011990">
    <property type="entry name" value="TPR-like_helical_dom_sf"/>
</dbReference>
<name>A0AAE0EUX2_9CHLO</name>
<organism evidence="9 10">
    <name type="scientific">Cymbomonas tetramitiformis</name>
    <dbReference type="NCBI Taxonomy" id="36881"/>
    <lineage>
        <taxon>Eukaryota</taxon>
        <taxon>Viridiplantae</taxon>
        <taxon>Chlorophyta</taxon>
        <taxon>Pyramimonadophyceae</taxon>
        <taxon>Pyramimonadales</taxon>
        <taxon>Pyramimonadaceae</taxon>
        <taxon>Cymbomonas</taxon>
    </lineage>
</organism>
<dbReference type="PROSITE" id="PS01360">
    <property type="entry name" value="ZF_MYND_1"/>
    <property type="match status" value="1"/>
</dbReference>
<proteinExistence type="inferred from homology"/>
<dbReference type="InterPro" id="IPR002893">
    <property type="entry name" value="Znf_MYND"/>
</dbReference>
<dbReference type="Gene3D" id="1.25.40.10">
    <property type="entry name" value="Tetratricopeptide repeat domain"/>
    <property type="match status" value="2"/>
</dbReference>
<dbReference type="EMBL" id="LGRX02033366">
    <property type="protein sequence ID" value="KAK3241581.1"/>
    <property type="molecule type" value="Genomic_DNA"/>
</dbReference>
<evidence type="ECO:0000259" key="8">
    <source>
        <dbReference type="PROSITE" id="PS50865"/>
    </source>
</evidence>
<dbReference type="SUPFAM" id="SSF48452">
    <property type="entry name" value="TPR-like"/>
    <property type="match status" value="1"/>
</dbReference>
<evidence type="ECO:0000256" key="4">
    <source>
        <dbReference type="ARBA" id="ARBA00022833"/>
    </source>
</evidence>
<dbReference type="PROSITE" id="PS50865">
    <property type="entry name" value="ZF_MYND_2"/>
    <property type="match status" value="1"/>
</dbReference>
<accession>A0AAE0EUX2</accession>
<evidence type="ECO:0000256" key="6">
    <source>
        <dbReference type="PROSITE-ProRule" id="PRU00134"/>
    </source>
</evidence>
<dbReference type="Proteomes" id="UP001190700">
    <property type="component" value="Unassembled WGS sequence"/>
</dbReference>
<dbReference type="Pfam" id="PF01753">
    <property type="entry name" value="zf-MYND"/>
    <property type="match status" value="1"/>
</dbReference>
<evidence type="ECO:0000256" key="7">
    <source>
        <dbReference type="PROSITE-ProRule" id="PRU00339"/>
    </source>
</evidence>
<comment type="similarity">
    <text evidence="5">Belongs to the APC3/CDC27 family.</text>
</comment>
<dbReference type="SMART" id="SM00028">
    <property type="entry name" value="TPR"/>
    <property type="match status" value="5"/>
</dbReference>
<keyword evidence="4" id="KW-0862">Zinc</keyword>
<dbReference type="Gene3D" id="6.10.140.2220">
    <property type="match status" value="1"/>
</dbReference>
<feature type="domain" description="MYND-type" evidence="8">
    <location>
        <begin position="23"/>
        <end position="62"/>
    </location>
</feature>
<dbReference type="PROSITE" id="PS50005">
    <property type="entry name" value="TPR"/>
    <property type="match status" value="1"/>
</dbReference>
<dbReference type="AlphaFoldDB" id="A0AAE0EUX2"/>
<dbReference type="Pfam" id="PF13432">
    <property type="entry name" value="TPR_16"/>
    <property type="match status" value="1"/>
</dbReference>
<comment type="caution">
    <text evidence="9">The sequence shown here is derived from an EMBL/GenBank/DDBJ whole genome shotgun (WGS) entry which is preliminary data.</text>
</comment>
<keyword evidence="1" id="KW-0479">Metal-binding</keyword>
<keyword evidence="3 7" id="KW-0802">TPR repeat</keyword>
<keyword evidence="2 6" id="KW-0863">Zinc-finger</keyword>
<dbReference type="GO" id="GO:0008270">
    <property type="term" value="F:zinc ion binding"/>
    <property type="evidence" value="ECO:0007669"/>
    <property type="project" value="UniProtKB-KW"/>
</dbReference>
<evidence type="ECO:0000256" key="5">
    <source>
        <dbReference type="ARBA" id="ARBA00038210"/>
    </source>
</evidence>
<dbReference type="PANTHER" id="PTHR12558:SF13">
    <property type="entry name" value="CELL DIVISION CYCLE PROTEIN 27 HOMOLOG"/>
    <property type="match status" value="1"/>
</dbReference>
<sequence length="341" mass="37832">MTDGLEIASEVILGKMSQPGRTCDHCGALPEKPLRICSNCRAARYCSRACQKASWKTHKKSCMTPPNVEFAPNTDTLSRPVLEAAKSPHSPQEFRRFEKIIRDPKQYPMADGTPLTNEMLADMHCALGDEQCLVHHNNAKAIKQYQNASNLSPSNPKPHVCMAVCYVQLNRTSDALKCYHAAYALDPTYKGVEDNLLDCYCTIGSTQRSKGDIEGACKTYRAGLETFPQDMTLNYNLGNALLHGGRLDEALVSYKAAEVAMKTRGFDKPHAYNKPTDGANVPRGIYENMAGVHFHKGDLHKALKMIKKAHHISPTPDTTERIQMLEEVIQERKGLADITNA</sequence>
<evidence type="ECO:0000256" key="2">
    <source>
        <dbReference type="ARBA" id="ARBA00022771"/>
    </source>
</evidence>
<dbReference type="SUPFAM" id="SSF144232">
    <property type="entry name" value="HIT/MYND zinc finger-like"/>
    <property type="match status" value="1"/>
</dbReference>
<protein>
    <recommendedName>
        <fullName evidence="8">MYND-type domain-containing protein</fullName>
    </recommendedName>
</protein>
<gene>
    <name evidence="9" type="ORF">CYMTET_48666</name>
</gene>
<evidence type="ECO:0000256" key="1">
    <source>
        <dbReference type="ARBA" id="ARBA00022723"/>
    </source>
</evidence>
<evidence type="ECO:0000313" key="10">
    <source>
        <dbReference type="Proteomes" id="UP001190700"/>
    </source>
</evidence>
<reference evidence="9 10" key="1">
    <citation type="journal article" date="2015" name="Genome Biol. Evol.">
        <title>Comparative Genomics of a Bacterivorous Green Alga Reveals Evolutionary Causalities and Consequences of Phago-Mixotrophic Mode of Nutrition.</title>
        <authorList>
            <person name="Burns J.A."/>
            <person name="Paasch A."/>
            <person name="Narechania A."/>
            <person name="Kim E."/>
        </authorList>
    </citation>
    <scope>NUCLEOTIDE SEQUENCE [LARGE SCALE GENOMIC DNA]</scope>
    <source>
        <strain evidence="9 10">PLY_AMNH</strain>
    </source>
</reference>
<dbReference type="PANTHER" id="PTHR12558">
    <property type="entry name" value="CELL DIVISION CYCLE 16,23,27"/>
    <property type="match status" value="1"/>
</dbReference>
<evidence type="ECO:0000313" key="9">
    <source>
        <dbReference type="EMBL" id="KAK3241581.1"/>
    </source>
</evidence>
<evidence type="ECO:0000256" key="3">
    <source>
        <dbReference type="ARBA" id="ARBA00022803"/>
    </source>
</evidence>
<keyword evidence="10" id="KW-1185">Reference proteome</keyword>